<accession>A0A1M6HM07</accession>
<dbReference type="EMBL" id="FQYX01000014">
    <property type="protein sequence ID" value="SHJ23180.1"/>
    <property type="molecule type" value="Genomic_DNA"/>
</dbReference>
<reference evidence="2 3" key="1">
    <citation type="submission" date="2016-11" db="EMBL/GenBank/DDBJ databases">
        <authorList>
            <person name="Jaros S."/>
            <person name="Januszkiewicz K."/>
            <person name="Wedrychowicz H."/>
        </authorList>
    </citation>
    <scope>NUCLEOTIDE SEQUENCE [LARGE SCALE GENOMIC DNA]</scope>
    <source>
        <strain evidence="2 3">CGMCC 1.8863</strain>
    </source>
</reference>
<evidence type="ECO:0000313" key="3">
    <source>
        <dbReference type="Proteomes" id="UP000184231"/>
    </source>
</evidence>
<evidence type="ECO:0000313" key="2">
    <source>
        <dbReference type="EMBL" id="SHJ23180.1"/>
    </source>
</evidence>
<organism evidence="2 3">
    <name type="scientific">Arenibacter nanhaiticus</name>
    <dbReference type="NCBI Taxonomy" id="558155"/>
    <lineage>
        <taxon>Bacteria</taxon>
        <taxon>Pseudomonadati</taxon>
        <taxon>Bacteroidota</taxon>
        <taxon>Flavobacteriia</taxon>
        <taxon>Flavobacteriales</taxon>
        <taxon>Flavobacteriaceae</taxon>
        <taxon>Arenibacter</taxon>
    </lineage>
</organism>
<dbReference type="AlphaFoldDB" id="A0A1M6HM07"/>
<protein>
    <recommendedName>
        <fullName evidence="1">Zinc-ribbon 15 domain-containing protein</fullName>
    </recommendedName>
</protein>
<gene>
    <name evidence="2" type="ORF">SAMN04487911_11469</name>
</gene>
<sequence>MILFLGTKPGKTSSQVLSDIPCPYCQINNTLTATSHSTYFHVFWISLFKISNFTEIRCSHCKKVYYEKEFTPAMQQQLKEQTKLPK</sequence>
<feature type="domain" description="Zinc-ribbon 15" evidence="1">
    <location>
        <begin position="21"/>
        <end position="69"/>
    </location>
</feature>
<name>A0A1M6HM07_9FLAO</name>
<dbReference type="InterPro" id="IPR031493">
    <property type="entry name" value="Zinc_ribbon_15"/>
</dbReference>
<evidence type="ECO:0000259" key="1">
    <source>
        <dbReference type="Pfam" id="PF17032"/>
    </source>
</evidence>
<dbReference type="RefSeq" id="WP_072764627.1">
    <property type="nucleotide sequence ID" value="NZ_FQYX01000014.1"/>
</dbReference>
<keyword evidence="3" id="KW-1185">Reference proteome</keyword>
<dbReference type="Proteomes" id="UP000184231">
    <property type="component" value="Unassembled WGS sequence"/>
</dbReference>
<proteinExistence type="predicted"/>
<dbReference type="Pfam" id="PF17032">
    <property type="entry name" value="Zn_ribbon_15"/>
    <property type="match status" value="1"/>
</dbReference>
<dbReference type="OrthoDB" id="766141at2"/>